<dbReference type="PRINTS" id="PR00119">
    <property type="entry name" value="CATATPASE"/>
</dbReference>
<dbReference type="SFLD" id="SFLDG00002">
    <property type="entry name" value="C1.7:_P-type_atpase_like"/>
    <property type="match status" value="1"/>
</dbReference>
<evidence type="ECO:0000256" key="10">
    <source>
        <dbReference type="ARBA" id="ARBA00049360"/>
    </source>
</evidence>
<dbReference type="Gene3D" id="3.40.1110.10">
    <property type="entry name" value="Calcium-transporting ATPase, cytoplasmic domain N"/>
    <property type="match status" value="1"/>
</dbReference>
<feature type="transmembrane region" description="Helical" evidence="12">
    <location>
        <begin position="370"/>
        <end position="390"/>
    </location>
</feature>
<evidence type="ECO:0000256" key="9">
    <source>
        <dbReference type="ARBA" id="ARBA00023136"/>
    </source>
</evidence>
<dbReference type="FunFam" id="2.70.150.10:FF:000002">
    <property type="entry name" value="Copper-transporting ATPase 1, putative"/>
    <property type="match status" value="1"/>
</dbReference>
<dbReference type="CDD" id="cd02094">
    <property type="entry name" value="P-type_ATPase_Cu-like"/>
    <property type="match status" value="1"/>
</dbReference>
<dbReference type="InterPro" id="IPR008250">
    <property type="entry name" value="ATPase_P-typ_transduc_dom_A_sf"/>
</dbReference>
<dbReference type="PANTHER" id="PTHR43520:SF8">
    <property type="entry name" value="P-TYPE CU(+) TRANSPORTER"/>
    <property type="match status" value="1"/>
</dbReference>
<dbReference type="InterPro" id="IPR006121">
    <property type="entry name" value="HMA_dom"/>
</dbReference>
<evidence type="ECO:0000313" key="14">
    <source>
        <dbReference type="EMBL" id="WOT01372.1"/>
    </source>
</evidence>
<dbReference type="NCBIfam" id="TIGR01494">
    <property type="entry name" value="ATPase_P-type"/>
    <property type="match status" value="1"/>
</dbReference>
<evidence type="ECO:0000256" key="6">
    <source>
        <dbReference type="ARBA" id="ARBA00022840"/>
    </source>
</evidence>
<dbReference type="InterPro" id="IPR017969">
    <property type="entry name" value="Heavy-metal-associated_CS"/>
</dbReference>
<keyword evidence="8 12" id="KW-1133">Transmembrane helix</keyword>
<evidence type="ECO:0000256" key="2">
    <source>
        <dbReference type="ARBA" id="ARBA00006024"/>
    </source>
</evidence>
<accession>A0AAF1BVD9</accession>
<feature type="transmembrane region" description="Helical" evidence="12">
    <location>
        <begin position="729"/>
        <end position="747"/>
    </location>
</feature>
<dbReference type="InterPro" id="IPR036412">
    <property type="entry name" value="HAD-like_sf"/>
</dbReference>
<keyword evidence="3 12" id="KW-0812">Transmembrane</keyword>
<dbReference type="GO" id="GO:0005524">
    <property type="term" value="F:ATP binding"/>
    <property type="evidence" value="ECO:0007669"/>
    <property type="project" value="UniProtKB-UniRule"/>
</dbReference>
<dbReference type="Pfam" id="PF00403">
    <property type="entry name" value="HMA"/>
    <property type="match status" value="1"/>
</dbReference>
<comment type="subcellular location">
    <subcellularLocation>
        <location evidence="1">Cell membrane</location>
        <topology evidence="1">Multi-pass membrane protein</topology>
    </subcellularLocation>
</comment>
<evidence type="ECO:0000259" key="13">
    <source>
        <dbReference type="PROSITE" id="PS50846"/>
    </source>
</evidence>
<dbReference type="Proteomes" id="UP000234560">
    <property type="component" value="Chromosome"/>
</dbReference>
<dbReference type="AlphaFoldDB" id="A0AAF1BVD9"/>
<dbReference type="KEGG" id="cpyr:CYJ47_08795"/>
<evidence type="ECO:0000256" key="11">
    <source>
        <dbReference type="ARBA" id="ARBA00074171"/>
    </source>
</evidence>
<dbReference type="SFLD" id="SFLDS00003">
    <property type="entry name" value="Haloacid_Dehalogenase"/>
    <property type="match status" value="1"/>
</dbReference>
<dbReference type="GO" id="GO:0055070">
    <property type="term" value="P:copper ion homeostasis"/>
    <property type="evidence" value="ECO:0007669"/>
    <property type="project" value="TreeGrafter"/>
</dbReference>
<dbReference type="InterPro" id="IPR023214">
    <property type="entry name" value="HAD_sf"/>
</dbReference>
<dbReference type="PANTHER" id="PTHR43520">
    <property type="entry name" value="ATP7, ISOFORM B"/>
    <property type="match status" value="1"/>
</dbReference>
<dbReference type="Gene3D" id="2.70.150.10">
    <property type="entry name" value="Calcium-transporting ATPase, cytoplasmic transduction domain A"/>
    <property type="match status" value="1"/>
</dbReference>
<evidence type="ECO:0000256" key="8">
    <source>
        <dbReference type="ARBA" id="ARBA00022989"/>
    </source>
</evidence>
<dbReference type="EMBL" id="CP136958">
    <property type="protein sequence ID" value="WOT01372.1"/>
    <property type="molecule type" value="Genomic_DNA"/>
</dbReference>
<evidence type="ECO:0000256" key="7">
    <source>
        <dbReference type="ARBA" id="ARBA00022967"/>
    </source>
</evidence>
<dbReference type="PROSITE" id="PS50846">
    <property type="entry name" value="HMA_2"/>
    <property type="match status" value="1"/>
</dbReference>
<feature type="transmembrane region" description="Helical" evidence="12">
    <location>
        <begin position="215"/>
        <end position="233"/>
    </location>
</feature>
<dbReference type="InterPro" id="IPR023298">
    <property type="entry name" value="ATPase_P-typ_TM_dom_sf"/>
</dbReference>
<feature type="transmembrane region" description="Helical" evidence="12">
    <location>
        <begin position="704"/>
        <end position="723"/>
    </location>
</feature>
<reference evidence="14" key="2">
    <citation type="submission" date="2023-10" db="EMBL/GenBank/DDBJ databases">
        <authorList>
            <person name="Choi B."/>
        </authorList>
    </citation>
    <scope>NUCLEOTIDE SEQUENCE</scope>
    <source>
        <strain evidence="14">UMB0763</strain>
    </source>
</reference>
<dbReference type="FunFam" id="3.30.70.100:FF:000005">
    <property type="entry name" value="Copper-exporting P-type ATPase A"/>
    <property type="match status" value="1"/>
</dbReference>
<dbReference type="GO" id="GO:0016887">
    <property type="term" value="F:ATP hydrolysis activity"/>
    <property type="evidence" value="ECO:0007669"/>
    <property type="project" value="InterPro"/>
</dbReference>
<dbReference type="Pfam" id="PF00122">
    <property type="entry name" value="E1-E2_ATPase"/>
    <property type="match status" value="1"/>
</dbReference>
<name>A0AAF1BVD9_9CORY</name>
<keyword evidence="5 12" id="KW-0547">Nucleotide-binding</keyword>
<feature type="transmembrane region" description="Helical" evidence="12">
    <location>
        <begin position="396"/>
        <end position="422"/>
    </location>
</feature>
<dbReference type="SUPFAM" id="SSF81653">
    <property type="entry name" value="Calcium ATPase, transduction domain A"/>
    <property type="match status" value="1"/>
</dbReference>
<dbReference type="PROSITE" id="PS00154">
    <property type="entry name" value="ATPASE_E1_E2"/>
    <property type="match status" value="1"/>
</dbReference>
<feature type="transmembrane region" description="Helical" evidence="12">
    <location>
        <begin position="173"/>
        <end position="195"/>
    </location>
</feature>
<dbReference type="SUPFAM" id="SSF56784">
    <property type="entry name" value="HAD-like"/>
    <property type="match status" value="1"/>
</dbReference>
<feature type="transmembrane region" description="Helical" evidence="12">
    <location>
        <begin position="136"/>
        <end position="153"/>
    </location>
</feature>
<organism evidence="14 15">
    <name type="scientific">Corynebacterium pyruviciproducens</name>
    <dbReference type="NCBI Taxonomy" id="598660"/>
    <lineage>
        <taxon>Bacteria</taxon>
        <taxon>Bacillati</taxon>
        <taxon>Actinomycetota</taxon>
        <taxon>Actinomycetes</taxon>
        <taxon>Mycobacteriales</taxon>
        <taxon>Corynebacteriaceae</taxon>
        <taxon>Corynebacterium</taxon>
    </lineage>
</organism>
<dbReference type="NCBIfam" id="TIGR01512">
    <property type="entry name" value="ATPase-IB2_Cd"/>
    <property type="match status" value="1"/>
</dbReference>
<evidence type="ECO:0000256" key="12">
    <source>
        <dbReference type="RuleBase" id="RU362081"/>
    </source>
</evidence>
<proteinExistence type="inferred from homology"/>
<evidence type="ECO:0000256" key="3">
    <source>
        <dbReference type="ARBA" id="ARBA00022692"/>
    </source>
</evidence>
<dbReference type="InterPro" id="IPR018303">
    <property type="entry name" value="ATPase_P-typ_P_site"/>
</dbReference>
<dbReference type="CDD" id="cd00371">
    <property type="entry name" value="HMA"/>
    <property type="match status" value="1"/>
</dbReference>
<dbReference type="InterPro" id="IPR023299">
    <property type="entry name" value="ATPase_P-typ_cyto_dom_N"/>
</dbReference>
<dbReference type="Gene3D" id="3.30.70.100">
    <property type="match status" value="1"/>
</dbReference>
<dbReference type="PRINTS" id="PR00943">
    <property type="entry name" value="CUATPASE"/>
</dbReference>
<dbReference type="SFLD" id="SFLDF00027">
    <property type="entry name" value="p-type_atpase"/>
    <property type="match status" value="1"/>
</dbReference>
<keyword evidence="12" id="KW-1003">Cell membrane</keyword>
<dbReference type="GO" id="GO:0043682">
    <property type="term" value="F:P-type divalent copper transporter activity"/>
    <property type="evidence" value="ECO:0007669"/>
    <property type="project" value="TreeGrafter"/>
</dbReference>
<comment type="similarity">
    <text evidence="2 12">Belongs to the cation transport ATPase (P-type) (TC 3.A.3) family. Type IB subfamily.</text>
</comment>
<dbReference type="InterPro" id="IPR027256">
    <property type="entry name" value="P-typ_ATPase_IB"/>
</dbReference>
<evidence type="ECO:0000256" key="5">
    <source>
        <dbReference type="ARBA" id="ARBA00022741"/>
    </source>
</evidence>
<gene>
    <name evidence="14" type="ORF">CYJ47_08795</name>
</gene>
<dbReference type="PROSITE" id="PS01047">
    <property type="entry name" value="HMA_1"/>
    <property type="match status" value="1"/>
</dbReference>
<protein>
    <recommendedName>
        <fullName evidence="11">Cation-transporting P-type ATPase B</fullName>
    </recommendedName>
</protein>
<dbReference type="Gene3D" id="3.40.50.1000">
    <property type="entry name" value="HAD superfamily/HAD-like"/>
    <property type="match status" value="1"/>
</dbReference>
<keyword evidence="6 12" id="KW-0067">ATP-binding</keyword>
<keyword evidence="9 12" id="KW-0472">Membrane</keyword>
<comment type="catalytic activity">
    <reaction evidence="10">
        <text>ATP + H2O = ADP + phosphate + H(+)</text>
        <dbReference type="Rhea" id="RHEA:13065"/>
        <dbReference type="ChEBI" id="CHEBI:15377"/>
        <dbReference type="ChEBI" id="CHEBI:15378"/>
        <dbReference type="ChEBI" id="CHEBI:30616"/>
        <dbReference type="ChEBI" id="CHEBI:43474"/>
        <dbReference type="ChEBI" id="CHEBI:456216"/>
    </reaction>
</comment>
<keyword evidence="7" id="KW-1278">Translocase</keyword>
<evidence type="ECO:0000256" key="4">
    <source>
        <dbReference type="ARBA" id="ARBA00022723"/>
    </source>
</evidence>
<dbReference type="NCBIfam" id="TIGR01525">
    <property type="entry name" value="ATPase-IB_hvy"/>
    <property type="match status" value="1"/>
</dbReference>
<dbReference type="Pfam" id="PF00702">
    <property type="entry name" value="Hydrolase"/>
    <property type="match status" value="1"/>
</dbReference>
<reference evidence="14" key="1">
    <citation type="submission" date="2017-12" db="EMBL/GenBank/DDBJ databases">
        <authorList>
            <person name="Thomas-White K."/>
            <person name="Wolfe A.J."/>
        </authorList>
    </citation>
    <scope>NUCLEOTIDE SEQUENCE</scope>
    <source>
        <strain evidence="14">UMB0763</strain>
    </source>
</reference>
<dbReference type="SUPFAM" id="SSF81665">
    <property type="entry name" value="Calcium ATPase, transmembrane domain M"/>
    <property type="match status" value="1"/>
</dbReference>
<dbReference type="InterPro" id="IPR036163">
    <property type="entry name" value="HMA_dom_sf"/>
</dbReference>
<dbReference type="GO" id="GO:0005507">
    <property type="term" value="F:copper ion binding"/>
    <property type="evidence" value="ECO:0007669"/>
    <property type="project" value="TreeGrafter"/>
</dbReference>
<dbReference type="NCBIfam" id="TIGR01511">
    <property type="entry name" value="ATPase-IB1_Cu"/>
    <property type="match status" value="1"/>
</dbReference>
<dbReference type="GO" id="GO:0005886">
    <property type="term" value="C:plasma membrane"/>
    <property type="evidence" value="ECO:0007669"/>
    <property type="project" value="UniProtKB-SubCell"/>
</dbReference>
<dbReference type="SUPFAM" id="SSF55008">
    <property type="entry name" value="HMA, heavy metal-associated domain"/>
    <property type="match status" value="1"/>
</dbReference>
<feature type="transmembrane region" description="Helical" evidence="12">
    <location>
        <begin position="112"/>
        <end position="130"/>
    </location>
</feature>
<dbReference type="InterPro" id="IPR044492">
    <property type="entry name" value="P_typ_ATPase_HD_dom"/>
</dbReference>
<evidence type="ECO:0000256" key="1">
    <source>
        <dbReference type="ARBA" id="ARBA00004651"/>
    </source>
</evidence>
<dbReference type="InterPro" id="IPR059000">
    <property type="entry name" value="ATPase_P-type_domA"/>
</dbReference>
<dbReference type="InterPro" id="IPR001757">
    <property type="entry name" value="P_typ_ATPase"/>
</dbReference>
<sequence>MTQTQQPPVELLHVDLGVTGMTCTSCSSRVERKLNKLDGVEATVNFATESASVAYDPDKLSPADLIQTVEDTGYGAFEMGASSSGDEDASTSNVSQIDAARDQEADELKRRLIISAILAVPVMLLSMIPALQFNNWQWAVLTMSTLVYFVGGAPFHKATITNLKHGAFTMDTLISMGTTAAYLWSLWALFIGNAGMPGMKMEMHLFASDSTMHEIYLESVAVVIAFLLLGRWFETRAKGRSSEALRALLTMGAKDASVIRNGKEERVSIDSLVPGDIFVVRPGEKIATDGVVTEGASAIDESMLTGESVPVEVTEGDSVTGATINTTGRLLVKVTRTGADTTLAQMAQLVTDAQAKKAPVQRLVDKIAQVFVPVVIGVSLITLIGHLLAGSGLAPAFTAAVAVLIIACPCALGLATPTALLVGTGRGAQLGLLIKGPEVLESTKKVDTIVLDKTGTVTSGTMSVHGVTAVAPYSEAEILRLSGAVEHASEHPIAQAIATNAAEAGELPSVDDFSNEPGVGVQATVEGRRVNVGKLQGDLGELAEAFTTAQRDGATAVVVSVDGTAAGIIAVRDTVKETSATAIAKLKELGLTPWLLTGDNEAAARATAAEVGIDPANVIAGVLPQDKVHHVEHLQNEGKNVAMVGDGVNDAAALAQADLGLAMGAGTDVAIEASDITLMNSDLISAVDAIRLSRKTLGTIKGNLFWAFIYNVLLIPIAAIGFLNPMLAGIAMAFSSVFVVTNSLRLRTFERTPHESR</sequence>
<dbReference type="PROSITE" id="PS01229">
    <property type="entry name" value="COF_2"/>
    <property type="match status" value="1"/>
</dbReference>
<dbReference type="RefSeq" id="WP_101679240.1">
    <property type="nucleotide sequence ID" value="NZ_CP136958.1"/>
</dbReference>
<keyword evidence="4 12" id="KW-0479">Metal-binding</keyword>
<evidence type="ECO:0000313" key="15">
    <source>
        <dbReference type="Proteomes" id="UP000234560"/>
    </source>
</evidence>
<feature type="domain" description="HMA" evidence="13">
    <location>
        <begin position="12"/>
        <end position="77"/>
    </location>
</feature>